<gene>
    <name evidence="4" type="ORF">AREALGSMS7_04577</name>
</gene>
<dbReference type="Proteomes" id="UP000204551">
    <property type="component" value="Chromosome"/>
</dbReference>
<keyword evidence="2" id="KW-0328">Glycosyltransferase</keyword>
<dbReference type="PANTHER" id="PTHR43179">
    <property type="entry name" value="RHAMNOSYLTRANSFERASE WBBL"/>
    <property type="match status" value="1"/>
</dbReference>
<dbReference type="Gene3D" id="3.90.550.10">
    <property type="entry name" value="Spore Coat Polysaccharide Biosynthesis Protein SpsA, Chain A"/>
    <property type="match status" value="1"/>
</dbReference>
<evidence type="ECO:0000256" key="2">
    <source>
        <dbReference type="ARBA" id="ARBA00022676"/>
    </source>
</evidence>
<proteinExistence type="inferred from homology"/>
<evidence type="ECO:0000313" key="5">
    <source>
        <dbReference type="Proteomes" id="UP000204551"/>
    </source>
</evidence>
<keyword evidence="3" id="KW-0808">Transferase</keyword>
<dbReference type="SUPFAM" id="SSF53448">
    <property type="entry name" value="Nucleotide-diphospho-sugar transferases"/>
    <property type="match status" value="1"/>
</dbReference>
<evidence type="ECO:0008006" key="6">
    <source>
        <dbReference type="Google" id="ProtNLM"/>
    </source>
</evidence>
<sequence>MQCLHSLFGAQLPHTLKLKIFLVDDGCTDGTGYDVRETFPEIKVIQGNGSLFWAGGMRMAYEVAKKFKEFEGYLLLNDDVELKPDFFNRITETREYCTKKYGKGGLYSGSTMDKHSSQISYGGNLLINGIDSPAYRLLEPTNLPQPCHLANANILYVDKSVVDEIGFFDDHFTQSFADYDFSLRAFKAGFPVYLTPGVCGFCEDDHGNNWSSSKNLKKRIQYLKSPTGLAYKEYLYYGKRHFPEHVRRMHFKVWAKTLFPSLWRFKPKQVS</sequence>
<comment type="similarity">
    <text evidence="1">Belongs to the glycosyltransferase 2 family.</text>
</comment>
<evidence type="ECO:0000256" key="1">
    <source>
        <dbReference type="ARBA" id="ARBA00006739"/>
    </source>
</evidence>
<dbReference type="GO" id="GO:0016757">
    <property type="term" value="F:glycosyltransferase activity"/>
    <property type="evidence" value="ECO:0007669"/>
    <property type="project" value="UniProtKB-KW"/>
</dbReference>
<dbReference type="InterPro" id="IPR029044">
    <property type="entry name" value="Nucleotide-diphossugar_trans"/>
</dbReference>
<organism evidence="4 5">
    <name type="scientific">Arenibacter algicola</name>
    <dbReference type="NCBI Taxonomy" id="616991"/>
    <lineage>
        <taxon>Bacteria</taxon>
        <taxon>Pseudomonadati</taxon>
        <taxon>Bacteroidota</taxon>
        <taxon>Flavobacteriia</taxon>
        <taxon>Flavobacteriales</taxon>
        <taxon>Flavobacteriaceae</taxon>
        <taxon>Arenibacter</taxon>
    </lineage>
</organism>
<accession>A0A221V311</accession>
<dbReference type="EMBL" id="CP022515">
    <property type="protein sequence ID" value="ASO07975.1"/>
    <property type="molecule type" value="Genomic_DNA"/>
</dbReference>
<reference evidence="4 5" key="1">
    <citation type="submission" date="2017-07" db="EMBL/GenBank/DDBJ databases">
        <title>Genome Sequence of Arenibacter algicola Strain SMS7 Isolated from a culture of the Diatom Skeletonema marinoi.</title>
        <authorList>
            <person name="Topel M."/>
            <person name="Pinder M.I.M."/>
            <person name="Johansson O.N."/>
            <person name="Kourtchenko O."/>
            <person name="Godhe A."/>
            <person name="Clarke A.K."/>
        </authorList>
    </citation>
    <scope>NUCLEOTIDE SEQUENCE [LARGE SCALE GENOMIC DNA]</scope>
    <source>
        <strain evidence="4 5">SMS7</strain>
    </source>
</reference>
<protein>
    <recommendedName>
        <fullName evidence="6">Glycosyl transferase family 2</fullName>
    </recommendedName>
</protein>
<evidence type="ECO:0000313" key="4">
    <source>
        <dbReference type="EMBL" id="ASO07975.1"/>
    </source>
</evidence>
<dbReference type="PANTHER" id="PTHR43179:SF12">
    <property type="entry name" value="GALACTOFURANOSYLTRANSFERASE GLFT2"/>
    <property type="match status" value="1"/>
</dbReference>
<evidence type="ECO:0000256" key="3">
    <source>
        <dbReference type="ARBA" id="ARBA00022679"/>
    </source>
</evidence>
<dbReference type="AlphaFoldDB" id="A0A221V311"/>
<dbReference type="KEGG" id="aalg:AREALGSMS7_04577"/>
<name>A0A221V311_9FLAO</name>